<keyword evidence="2" id="KW-0472">Membrane</keyword>
<dbReference type="Gene3D" id="3.40.50.720">
    <property type="entry name" value="NAD(P)-binding Rossmann-like Domain"/>
    <property type="match status" value="1"/>
</dbReference>
<comment type="subcellular location">
    <subcellularLocation>
        <location evidence="1">Cell membrane</location>
        <topology evidence="1">Multi-pass membrane protein</topology>
    </subcellularLocation>
</comment>
<dbReference type="InterPro" id="IPR036291">
    <property type="entry name" value="NAD(P)-bd_dom_sf"/>
</dbReference>
<dbReference type="Pfam" id="PF07885">
    <property type="entry name" value="Ion_trans_2"/>
    <property type="match status" value="1"/>
</dbReference>
<sequence length="363" mass="40756">MPIFIIQSLSVRTLMSQAFFDHTIRNSSKGVKKMIRIGPYISTVPRFPRFIRLLSIIALFLLSFGVLIHIVEPKRFPTLLDGIWWAIVTMSTVGYGDFTPVTNLGKIIGMVLILSGAGLITSYFAYIAKISISNEQQFLTGKKVFGGGGHIIIVGWNGRSKRIIQNIHDRKHHQSIVLIDDTLQKHPLPRTNIHFIQGKATLDSVLQKANIKQAMRVLITADLKQDELQTDMFSILTLLAVKGLNPHVYCLVEILTHEQKENALRAGADGIVETNKFASEYMQECLSKGIIVEAEEQKDQDELNLKQLPVQDDWVELTFKQLNVKLFDQDILLVGIISGGKTLIKPPGDVIIHRDDTLLIIDD</sequence>
<dbReference type="SUPFAM" id="SSF116726">
    <property type="entry name" value="TrkA C-terminal domain-like"/>
    <property type="match status" value="1"/>
</dbReference>
<dbReference type="SUPFAM" id="SSF81324">
    <property type="entry name" value="Voltage-gated potassium channels"/>
    <property type="match status" value="1"/>
</dbReference>
<feature type="transmembrane region" description="Helical" evidence="2">
    <location>
        <begin position="78"/>
        <end position="95"/>
    </location>
</feature>
<keyword evidence="2" id="KW-0812">Transmembrane</keyword>
<dbReference type="Gene3D" id="1.10.287.70">
    <property type="match status" value="1"/>
</dbReference>
<dbReference type="InterPro" id="IPR013099">
    <property type="entry name" value="K_chnl_dom"/>
</dbReference>
<evidence type="ECO:0000313" key="4">
    <source>
        <dbReference type="EMBL" id="TKH13475.1"/>
    </source>
</evidence>
<evidence type="ECO:0000256" key="1">
    <source>
        <dbReference type="ARBA" id="ARBA00004651"/>
    </source>
</evidence>
<keyword evidence="4" id="KW-0406">Ion transport</keyword>
<keyword evidence="2" id="KW-1133">Transmembrane helix</keyword>
<comment type="caution">
    <text evidence="4">The sequence shown here is derived from an EMBL/GenBank/DDBJ whole genome shotgun (WGS) entry which is preliminary data.</text>
</comment>
<name>A0A9X8ZJ48_9BACI</name>
<dbReference type="GO" id="GO:0006813">
    <property type="term" value="P:potassium ion transport"/>
    <property type="evidence" value="ECO:0007669"/>
    <property type="project" value="InterPro"/>
</dbReference>
<dbReference type="InterPro" id="IPR050721">
    <property type="entry name" value="Trk_Ktr_HKT_K-transport"/>
</dbReference>
<feature type="transmembrane region" description="Helical" evidence="2">
    <location>
        <begin position="107"/>
        <end position="128"/>
    </location>
</feature>
<gene>
    <name evidence="4" type="ORF">FC678_07240</name>
</gene>
<dbReference type="EMBL" id="SZNT01000079">
    <property type="protein sequence ID" value="TKH13475.1"/>
    <property type="molecule type" value="Genomic_DNA"/>
</dbReference>
<dbReference type="InterPro" id="IPR036721">
    <property type="entry name" value="RCK_C_sf"/>
</dbReference>
<evidence type="ECO:0000313" key="5">
    <source>
        <dbReference type="Proteomes" id="UP000309170"/>
    </source>
</evidence>
<accession>A0A9X8ZJ48</accession>
<proteinExistence type="predicted"/>
<organism evidence="4 5">
    <name type="scientific">Peribacillus simplex</name>
    <dbReference type="NCBI Taxonomy" id="1478"/>
    <lineage>
        <taxon>Bacteria</taxon>
        <taxon>Bacillati</taxon>
        <taxon>Bacillota</taxon>
        <taxon>Bacilli</taxon>
        <taxon>Bacillales</taxon>
        <taxon>Bacillaceae</taxon>
        <taxon>Peribacillus</taxon>
    </lineage>
</organism>
<dbReference type="SUPFAM" id="SSF51735">
    <property type="entry name" value="NAD(P)-binding Rossmann-fold domains"/>
    <property type="match status" value="1"/>
</dbReference>
<protein>
    <submittedName>
        <fullName evidence="4">Potassium channel protein</fullName>
    </submittedName>
</protein>
<dbReference type="Pfam" id="PF02254">
    <property type="entry name" value="TrkA_N"/>
    <property type="match status" value="1"/>
</dbReference>
<dbReference type="Proteomes" id="UP000309170">
    <property type="component" value="Unassembled WGS sequence"/>
</dbReference>
<reference evidence="4 5" key="1">
    <citation type="journal article" date="2019" name="Environ. Microbiol.">
        <title>An active ?-lactamase is a part of an orchestrated cell wall stress resistance network of Bacillus subtilis and related rhizosphere species.</title>
        <authorList>
            <person name="Bucher T."/>
            <person name="Keren-Paz A."/>
            <person name="Hausser J."/>
            <person name="Olender T."/>
            <person name="Cytryn E."/>
            <person name="Kolodkin-Gal I."/>
        </authorList>
    </citation>
    <scope>NUCLEOTIDE SEQUENCE [LARGE SCALE GENOMIC DNA]</scope>
    <source>
        <strain evidence="4 5">I4</strain>
    </source>
</reference>
<evidence type="ECO:0000259" key="3">
    <source>
        <dbReference type="PROSITE" id="PS51201"/>
    </source>
</evidence>
<dbReference type="GO" id="GO:0005886">
    <property type="term" value="C:plasma membrane"/>
    <property type="evidence" value="ECO:0007669"/>
    <property type="project" value="UniProtKB-SubCell"/>
</dbReference>
<keyword evidence="4" id="KW-0813">Transport</keyword>
<dbReference type="AlphaFoldDB" id="A0A9X8ZJ48"/>
<feature type="domain" description="RCK N-terminal" evidence="3">
    <location>
        <begin position="148"/>
        <end position="272"/>
    </location>
</feature>
<dbReference type="PANTHER" id="PTHR43833">
    <property type="entry name" value="POTASSIUM CHANNEL PROTEIN 2-RELATED-RELATED"/>
    <property type="match status" value="1"/>
</dbReference>
<evidence type="ECO:0000256" key="2">
    <source>
        <dbReference type="SAM" id="Phobius"/>
    </source>
</evidence>
<dbReference type="GO" id="GO:0034220">
    <property type="term" value="P:monoatomic ion transmembrane transport"/>
    <property type="evidence" value="ECO:0007669"/>
    <property type="project" value="UniProtKB-KW"/>
</dbReference>
<dbReference type="PANTHER" id="PTHR43833:SF9">
    <property type="entry name" value="POTASSIUM CHANNEL PROTEIN YUGO-RELATED"/>
    <property type="match status" value="1"/>
</dbReference>
<dbReference type="OrthoDB" id="9785285at2"/>
<dbReference type="InterPro" id="IPR003148">
    <property type="entry name" value="RCK_N"/>
</dbReference>
<keyword evidence="4" id="KW-0407">Ion channel</keyword>
<feature type="transmembrane region" description="Helical" evidence="2">
    <location>
        <begin position="50"/>
        <end position="71"/>
    </location>
</feature>
<dbReference type="PROSITE" id="PS51201">
    <property type="entry name" value="RCK_N"/>
    <property type="match status" value="1"/>
</dbReference>